<organism evidence="1 2">
    <name type="scientific">Elysia chlorotica</name>
    <name type="common">Eastern emerald elysia</name>
    <name type="synonym">Sea slug</name>
    <dbReference type="NCBI Taxonomy" id="188477"/>
    <lineage>
        <taxon>Eukaryota</taxon>
        <taxon>Metazoa</taxon>
        <taxon>Spiralia</taxon>
        <taxon>Lophotrochozoa</taxon>
        <taxon>Mollusca</taxon>
        <taxon>Gastropoda</taxon>
        <taxon>Heterobranchia</taxon>
        <taxon>Euthyneura</taxon>
        <taxon>Panpulmonata</taxon>
        <taxon>Sacoglossa</taxon>
        <taxon>Placobranchoidea</taxon>
        <taxon>Plakobranchidae</taxon>
        <taxon>Elysia</taxon>
    </lineage>
</organism>
<comment type="caution">
    <text evidence="1">The sequence shown here is derived from an EMBL/GenBank/DDBJ whole genome shotgun (WGS) entry which is preliminary data.</text>
</comment>
<dbReference type="STRING" id="188477.A0A433SQX4"/>
<dbReference type="Proteomes" id="UP000271974">
    <property type="component" value="Unassembled WGS sequence"/>
</dbReference>
<dbReference type="AlphaFoldDB" id="A0A433SQX4"/>
<dbReference type="OrthoDB" id="9895503at2759"/>
<accession>A0A433SQX4</accession>
<protein>
    <submittedName>
        <fullName evidence="1">Uncharacterized protein</fullName>
    </submittedName>
</protein>
<proteinExistence type="predicted"/>
<evidence type="ECO:0000313" key="2">
    <source>
        <dbReference type="Proteomes" id="UP000271974"/>
    </source>
</evidence>
<dbReference type="SUPFAM" id="SSF53335">
    <property type="entry name" value="S-adenosyl-L-methionine-dependent methyltransferases"/>
    <property type="match status" value="1"/>
</dbReference>
<reference evidence="1 2" key="1">
    <citation type="submission" date="2019-01" db="EMBL/GenBank/DDBJ databases">
        <title>A draft genome assembly of the solar-powered sea slug Elysia chlorotica.</title>
        <authorList>
            <person name="Cai H."/>
            <person name="Li Q."/>
            <person name="Fang X."/>
            <person name="Li J."/>
            <person name="Curtis N.E."/>
            <person name="Altenburger A."/>
            <person name="Shibata T."/>
            <person name="Feng M."/>
            <person name="Maeda T."/>
            <person name="Schwartz J.A."/>
            <person name="Shigenobu S."/>
            <person name="Lundholm N."/>
            <person name="Nishiyama T."/>
            <person name="Yang H."/>
            <person name="Hasebe M."/>
            <person name="Li S."/>
            <person name="Pierce S.K."/>
            <person name="Wang J."/>
        </authorList>
    </citation>
    <scope>NUCLEOTIDE SEQUENCE [LARGE SCALE GENOMIC DNA]</scope>
    <source>
        <strain evidence="1">EC2010</strain>
        <tissue evidence="1">Whole organism of an adult</tissue>
    </source>
</reference>
<gene>
    <name evidence="1" type="ORF">EGW08_020586</name>
</gene>
<evidence type="ECO:0000313" key="1">
    <source>
        <dbReference type="EMBL" id="RUS71646.1"/>
    </source>
</evidence>
<dbReference type="InterPro" id="IPR029063">
    <property type="entry name" value="SAM-dependent_MTases_sf"/>
</dbReference>
<dbReference type="EMBL" id="RQTK01001180">
    <property type="protein sequence ID" value="RUS71646.1"/>
    <property type="molecule type" value="Genomic_DNA"/>
</dbReference>
<dbReference type="Gene3D" id="3.40.50.150">
    <property type="entry name" value="Vaccinia Virus protein VP39"/>
    <property type="match status" value="1"/>
</dbReference>
<keyword evidence="2" id="KW-1185">Reference proteome</keyword>
<name>A0A433SQX4_ELYCH</name>
<sequence length="386" mass="44289">MRSVKKFLQSQLTYGQYHQYVRLFCFTQQYQTVADVEGVSELRRRCRDGRHVKDKETAAKLVHAILEHREDPKAPVVHIDAGTGLVCREFLKRGVSSMIALDSAKSSMAEYEELESEYGPERFQFIPWSMLSLRLKLSNAGAGEGQGGNSYSRVEASVAHLLHQKIRPGSSYALFNIGAKVKNEHYDFLFYILRNMPNDDPIISLPGVEFFFLAHPRFKSKLEFLADIENAAYSTRYSSMLAAAYLFYDINFIATFDAKSFVPPFKTTKAVQDAVGVNPQVRLLVKMMLKKDIDTILPLSHHVSFIIFLRQLYMKKTNRTIPTMEMLVPGCGLRMLALDFTMMDIVLHTQPERLLLLYKHMIQWPEYQSSPLRNFILQKTRGGIDH</sequence>
<dbReference type="PIRSF" id="PIRSF027833">
    <property type="entry name" value="MtTFB2"/>
    <property type="match status" value="1"/>
</dbReference>